<sequence length="230" mass="25461">MKLRLDPRTKLFLLLLSNMTLFFHVNLITEVILVSILLSLFFFSGRYKSGIRMTLIYGFMVSAEFLIIPYTEGVFLNFIAMFSVGIRMMLPCVISGAYAFSTTTVGEMVCGLRKIKVPECIVVPSVTIIRFFPTIAEDYRQIKNAMAFRGIASGKLALLRNPAQSLEYILMPLLMNSNNVAQDLSVAAMTKGISMPGIHTSMTELRMTAADGCCMLAGVMPFALYFGGVL</sequence>
<keyword evidence="5 6" id="KW-0472">Membrane</keyword>
<accession>A0ABV1CJ11</accession>
<comment type="subcellular location">
    <subcellularLocation>
        <location evidence="1">Membrane</location>
        <topology evidence="1">Multi-pass membrane protein</topology>
    </subcellularLocation>
</comment>
<evidence type="ECO:0000256" key="2">
    <source>
        <dbReference type="ARBA" id="ARBA00022475"/>
    </source>
</evidence>
<dbReference type="InterPro" id="IPR051611">
    <property type="entry name" value="ECF_transporter_component"/>
</dbReference>
<keyword evidence="4 6" id="KW-1133">Transmembrane helix</keyword>
<dbReference type="PANTHER" id="PTHR34857">
    <property type="entry name" value="SLL0384 PROTEIN"/>
    <property type="match status" value="1"/>
</dbReference>
<organism evidence="7 8">
    <name type="scientific">Blautia acetigignens</name>
    <dbReference type="NCBI Taxonomy" id="2981783"/>
    <lineage>
        <taxon>Bacteria</taxon>
        <taxon>Bacillati</taxon>
        <taxon>Bacillota</taxon>
        <taxon>Clostridia</taxon>
        <taxon>Lachnospirales</taxon>
        <taxon>Lachnospiraceae</taxon>
        <taxon>Blautia</taxon>
    </lineage>
</organism>
<dbReference type="CDD" id="cd16914">
    <property type="entry name" value="EcfT"/>
    <property type="match status" value="1"/>
</dbReference>
<keyword evidence="8" id="KW-1185">Reference proteome</keyword>
<dbReference type="Pfam" id="PF02361">
    <property type="entry name" value="CbiQ"/>
    <property type="match status" value="1"/>
</dbReference>
<evidence type="ECO:0000256" key="5">
    <source>
        <dbReference type="ARBA" id="ARBA00023136"/>
    </source>
</evidence>
<dbReference type="InterPro" id="IPR003339">
    <property type="entry name" value="ABC/ECF_trnsptr_transmembrane"/>
</dbReference>
<evidence type="ECO:0000313" key="8">
    <source>
        <dbReference type="Proteomes" id="UP001470752"/>
    </source>
</evidence>
<gene>
    <name evidence="7" type="ORF">AAAX94_04945</name>
</gene>
<evidence type="ECO:0000256" key="6">
    <source>
        <dbReference type="SAM" id="Phobius"/>
    </source>
</evidence>
<feature type="transmembrane region" description="Helical" evidence="6">
    <location>
        <begin position="20"/>
        <end position="43"/>
    </location>
</feature>
<dbReference type="Proteomes" id="UP001470752">
    <property type="component" value="Unassembled WGS sequence"/>
</dbReference>
<dbReference type="EMBL" id="JBBNFW010000125">
    <property type="protein sequence ID" value="MEQ2412379.1"/>
    <property type="molecule type" value="Genomic_DNA"/>
</dbReference>
<evidence type="ECO:0000313" key="7">
    <source>
        <dbReference type="EMBL" id="MEQ2412379.1"/>
    </source>
</evidence>
<dbReference type="RefSeq" id="WP_021925584.1">
    <property type="nucleotide sequence ID" value="NZ_JBBNFW010000125.1"/>
</dbReference>
<keyword evidence="3 6" id="KW-0812">Transmembrane</keyword>
<dbReference type="PANTHER" id="PTHR34857:SF2">
    <property type="entry name" value="SLL0384 PROTEIN"/>
    <property type="match status" value="1"/>
</dbReference>
<feature type="transmembrane region" description="Helical" evidence="6">
    <location>
        <begin position="74"/>
        <end position="100"/>
    </location>
</feature>
<proteinExistence type="predicted"/>
<evidence type="ECO:0000256" key="1">
    <source>
        <dbReference type="ARBA" id="ARBA00004141"/>
    </source>
</evidence>
<protein>
    <submittedName>
        <fullName evidence="7">Energy-coupling factor transporter transmembrane component T</fullName>
    </submittedName>
</protein>
<feature type="transmembrane region" description="Helical" evidence="6">
    <location>
        <begin position="209"/>
        <end position="228"/>
    </location>
</feature>
<reference evidence="7 8" key="1">
    <citation type="submission" date="2024-04" db="EMBL/GenBank/DDBJ databases">
        <title>Human intestinal bacterial collection.</title>
        <authorList>
            <person name="Pauvert C."/>
            <person name="Hitch T.C.A."/>
            <person name="Clavel T."/>
        </authorList>
    </citation>
    <scope>NUCLEOTIDE SEQUENCE [LARGE SCALE GENOMIC DNA]</scope>
    <source>
        <strain evidence="7 8">CLA-AA-H161</strain>
    </source>
</reference>
<evidence type="ECO:0000256" key="4">
    <source>
        <dbReference type="ARBA" id="ARBA00022989"/>
    </source>
</evidence>
<name>A0ABV1CJ11_9FIRM</name>
<feature type="transmembrane region" description="Helical" evidence="6">
    <location>
        <begin position="50"/>
        <end position="68"/>
    </location>
</feature>
<keyword evidence="2" id="KW-1003">Cell membrane</keyword>
<comment type="caution">
    <text evidence="7">The sequence shown here is derived from an EMBL/GenBank/DDBJ whole genome shotgun (WGS) entry which is preliminary data.</text>
</comment>
<evidence type="ECO:0000256" key="3">
    <source>
        <dbReference type="ARBA" id="ARBA00022692"/>
    </source>
</evidence>